<organism evidence="2">
    <name type="scientific">Bracon brevicornis</name>
    <dbReference type="NCBI Taxonomy" id="1563983"/>
    <lineage>
        <taxon>Eukaryota</taxon>
        <taxon>Metazoa</taxon>
        <taxon>Ecdysozoa</taxon>
        <taxon>Arthropoda</taxon>
        <taxon>Hexapoda</taxon>
        <taxon>Insecta</taxon>
        <taxon>Pterygota</taxon>
        <taxon>Neoptera</taxon>
        <taxon>Endopterygota</taxon>
        <taxon>Hymenoptera</taxon>
        <taxon>Apocrita</taxon>
        <taxon>Ichneumonoidea</taxon>
        <taxon>Braconidae</taxon>
        <taxon>Braconinae</taxon>
        <taxon>Bracon</taxon>
    </lineage>
</organism>
<proteinExistence type="predicted"/>
<sequence length="74" mass="7954">MATQVSDVNGPMEPMPTSLAESSTSPQEQPQLNDDIRVVNNNVVLTPNGHPVPDPRLALIVELQPEPGNILSNE</sequence>
<name>A0A6V7I8C4_9HYME</name>
<gene>
    <name evidence="2" type="ORF">BBRV_LOCUS15190</name>
</gene>
<feature type="region of interest" description="Disordered" evidence="1">
    <location>
        <begin position="1"/>
        <end position="34"/>
    </location>
</feature>
<dbReference type="AlphaFoldDB" id="A0A6V7I8C4"/>
<dbReference type="EMBL" id="CADCXW020000002">
    <property type="protein sequence ID" value="CAD1534465.1"/>
    <property type="molecule type" value="Genomic_DNA"/>
</dbReference>
<evidence type="ECO:0000256" key="1">
    <source>
        <dbReference type="SAM" id="MobiDB-lite"/>
    </source>
</evidence>
<reference evidence="2" key="1">
    <citation type="submission" date="2020-07" db="EMBL/GenBank/DDBJ databases">
        <authorList>
            <person name="Ferguson B K."/>
        </authorList>
    </citation>
    <scope>NUCLEOTIDE SEQUENCE</scope>
    <source>
        <strain evidence="2">L06</strain>
    </source>
</reference>
<protein>
    <submittedName>
        <fullName evidence="2">Uncharacterized protein</fullName>
    </submittedName>
</protein>
<accession>A0A6V7I8C4</accession>
<evidence type="ECO:0000313" key="2">
    <source>
        <dbReference type="EMBL" id="CAD1534465.1"/>
    </source>
</evidence>
<feature type="compositionally biased region" description="Polar residues" evidence="1">
    <location>
        <begin position="19"/>
        <end position="32"/>
    </location>
</feature>